<keyword evidence="2" id="KW-0539">Nucleus</keyword>
<evidence type="ECO:0000256" key="1">
    <source>
        <dbReference type="ARBA" id="ARBA00004123"/>
    </source>
</evidence>
<gene>
    <name evidence="4" type="ORF">MONAX_5E004450</name>
    <name evidence="3" type="ORF">MONAX_5E032059</name>
</gene>
<dbReference type="GO" id="GO:0000976">
    <property type="term" value="F:transcription cis-regulatory region binding"/>
    <property type="evidence" value="ECO:0007669"/>
    <property type="project" value="TreeGrafter"/>
</dbReference>
<protein>
    <recommendedName>
        <fullName evidence="6">Period</fullName>
    </recommendedName>
</protein>
<dbReference type="PANTHER" id="PTHR11269:SF13">
    <property type="entry name" value="PERIOD CIRCADIAN PROTEIN HOMOLOG 3"/>
    <property type="match status" value="1"/>
</dbReference>
<keyword evidence="5" id="KW-1185">Reference proteome</keyword>
<proteinExistence type="predicted"/>
<name>A0A5E4DFG1_MARMO</name>
<organism evidence="4 5">
    <name type="scientific">Marmota monax</name>
    <name type="common">Woodchuck</name>
    <dbReference type="NCBI Taxonomy" id="9995"/>
    <lineage>
        <taxon>Eukaryota</taxon>
        <taxon>Metazoa</taxon>
        <taxon>Chordata</taxon>
        <taxon>Craniata</taxon>
        <taxon>Vertebrata</taxon>
        <taxon>Euteleostomi</taxon>
        <taxon>Mammalia</taxon>
        <taxon>Eutheria</taxon>
        <taxon>Euarchontoglires</taxon>
        <taxon>Glires</taxon>
        <taxon>Rodentia</taxon>
        <taxon>Sciuromorpha</taxon>
        <taxon>Sciuridae</taxon>
        <taxon>Xerinae</taxon>
        <taxon>Marmotini</taxon>
        <taxon>Marmota</taxon>
    </lineage>
</organism>
<dbReference type="Gene3D" id="3.30.450.20">
    <property type="entry name" value="PAS domain"/>
    <property type="match status" value="1"/>
</dbReference>
<evidence type="ECO:0000313" key="5">
    <source>
        <dbReference type="Proteomes" id="UP000335636"/>
    </source>
</evidence>
<dbReference type="GO" id="GO:0043153">
    <property type="term" value="P:entrainment of circadian clock by photoperiod"/>
    <property type="evidence" value="ECO:0007669"/>
    <property type="project" value="TreeGrafter"/>
</dbReference>
<dbReference type="GO" id="GO:0032922">
    <property type="term" value="P:circadian regulation of gene expression"/>
    <property type="evidence" value="ECO:0007669"/>
    <property type="project" value="TreeGrafter"/>
</dbReference>
<feature type="non-terminal residue" evidence="4">
    <location>
        <position position="52"/>
    </location>
</feature>
<dbReference type="Proteomes" id="UP000335636">
    <property type="component" value="Unassembled WGS sequence"/>
</dbReference>
<comment type="subcellular location">
    <subcellularLocation>
        <location evidence="1">Nucleus</location>
    </subcellularLocation>
</comment>
<dbReference type="GO" id="GO:0005737">
    <property type="term" value="C:cytoplasm"/>
    <property type="evidence" value="ECO:0007669"/>
    <property type="project" value="TreeGrafter"/>
</dbReference>
<feature type="non-terminal residue" evidence="4">
    <location>
        <position position="1"/>
    </location>
</feature>
<evidence type="ECO:0008006" key="6">
    <source>
        <dbReference type="Google" id="ProtNLM"/>
    </source>
</evidence>
<dbReference type="InterPro" id="IPR050760">
    <property type="entry name" value="Period_circadian_regulator"/>
</dbReference>
<dbReference type="EMBL" id="CABDUW010014737">
    <property type="protein sequence ID" value="VTJ92197.1"/>
    <property type="molecule type" value="Genomic_DNA"/>
</dbReference>
<dbReference type="GO" id="GO:0005634">
    <property type="term" value="C:nucleus"/>
    <property type="evidence" value="ECO:0007669"/>
    <property type="project" value="UniProtKB-SubCell"/>
</dbReference>
<dbReference type="EMBL" id="CABDUW010021515">
    <property type="protein sequence ID" value="VTJ92395.1"/>
    <property type="molecule type" value="Genomic_DNA"/>
</dbReference>
<dbReference type="GO" id="GO:0001222">
    <property type="term" value="F:transcription corepressor binding"/>
    <property type="evidence" value="ECO:0007669"/>
    <property type="project" value="TreeGrafter"/>
</dbReference>
<sequence length="52" mass="6063">LKYAGHPPFEHSPIRFCTQNGDYVILDSSWSSFVNPWSRKVSFIIGRHKVRT</sequence>
<dbReference type="SUPFAM" id="SSF55785">
    <property type="entry name" value="PYP-like sensor domain (PAS domain)"/>
    <property type="match status" value="1"/>
</dbReference>
<dbReference type="AlphaFoldDB" id="A0A5E4DFG1"/>
<dbReference type="PANTHER" id="PTHR11269">
    <property type="entry name" value="PERIOD CIRCADIAN PROTEIN"/>
    <property type="match status" value="1"/>
</dbReference>
<accession>A0A5E4DFG1</accession>
<dbReference type="InterPro" id="IPR035965">
    <property type="entry name" value="PAS-like_dom_sf"/>
</dbReference>
<evidence type="ECO:0000313" key="3">
    <source>
        <dbReference type="EMBL" id="VTJ92197.1"/>
    </source>
</evidence>
<evidence type="ECO:0000256" key="2">
    <source>
        <dbReference type="ARBA" id="ARBA00023242"/>
    </source>
</evidence>
<dbReference type="GO" id="GO:0000122">
    <property type="term" value="P:negative regulation of transcription by RNA polymerase II"/>
    <property type="evidence" value="ECO:0007669"/>
    <property type="project" value="TreeGrafter"/>
</dbReference>
<reference evidence="4 5" key="1">
    <citation type="submission" date="2019-04" db="EMBL/GenBank/DDBJ databases">
        <authorList>
            <person name="Alioto T."/>
            <person name="Alioto T."/>
        </authorList>
    </citation>
    <scope>NUCLEOTIDE SEQUENCE [LARGE SCALE GENOMIC DNA]</scope>
</reference>
<evidence type="ECO:0000313" key="4">
    <source>
        <dbReference type="EMBL" id="VTJ92395.1"/>
    </source>
</evidence>